<evidence type="ECO:0000313" key="6">
    <source>
        <dbReference type="Proteomes" id="UP000295632"/>
    </source>
</evidence>
<evidence type="ECO:0000256" key="3">
    <source>
        <dbReference type="ARBA" id="ARBA00023163"/>
    </source>
</evidence>
<sequence length="299" mass="33460">MDEYTPSEVFLGPLTTICPTVNYANQMTVPAGTIWGPRIIPDCQLLYVLSGQTTVRLGPQKYTLRAGNTIFYGADSPHHIEATHTDASSFVSLHFDWDCPSFDPVHPGDGICECPESALDQHPKAYVVDLYDSGKMAFPHVIEMPGLESLFIQIAREFMFGRIGYEVIVRGMLSQLLAIILRYQANEGRSPEAHRKIAPALEAVKRQLHSSWDAKELASLCGYHPAYFATLFKEATGQSPKNYLIQERIRKAKLLLLDPGSIESVAEQLGYTSLHYFCRNFKEVTGQTPSQFRKESISL</sequence>
<dbReference type="GO" id="GO:0003700">
    <property type="term" value="F:DNA-binding transcription factor activity"/>
    <property type="evidence" value="ECO:0007669"/>
    <property type="project" value="InterPro"/>
</dbReference>
<feature type="domain" description="HTH araC/xylS-type" evidence="4">
    <location>
        <begin position="198"/>
        <end position="295"/>
    </location>
</feature>
<dbReference type="Gene3D" id="2.60.120.10">
    <property type="entry name" value="Jelly Rolls"/>
    <property type="match status" value="1"/>
</dbReference>
<dbReference type="InterPro" id="IPR009057">
    <property type="entry name" value="Homeodomain-like_sf"/>
</dbReference>
<gene>
    <name evidence="5" type="ORF">EV213_105115</name>
</gene>
<dbReference type="InterPro" id="IPR037923">
    <property type="entry name" value="HTH-like"/>
</dbReference>
<dbReference type="CDD" id="cd02209">
    <property type="entry name" value="cupin_XRE_C"/>
    <property type="match status" value="1"/>
</dbReference>
<keyword evidence="6" id="KW-1185">Reference proteome</keyword>
<dbReference type="PANTHER" id="PTHR43280:SF11">
    <property type="entry name" value="RCS-SPECIFIC HTH-TYPE TRANSCRIPTIONAL ACTIVATOR RCLR"/>
    <property type="match status" value="1"/>
</dbReference>
<evidence type="ECO:0000259" key="4">
    <source>
        <dbReference type="PROSITE" id="PS01124"/>
    </source>
</evidence>
<dbReference type="AlphaFoldDB" id="A0A4R6U7P7"/>
<proteinExistence type="predicted"/>
<keyword evidence="1" id="KW-0805">Transcription regulation</keyword>
<dbReference type="PROSITE" id="PS00041">
    <property type="entry name" value="HTH_ARAC_FAMILY_1"/>
    <property type="match status" value="1"/>
</dbReference>
<dbReference type="InterPro" id="IPR020449">
    <property type="entry name" value="Tscrpt_reg_AraC-type_HTH"/>
</dbReference>
<evidence type="ECO:0000313" key="5">
    <source>
        <dbReference type="EMBL" id="TDQ40769.1"/>
    </source>
</evidence>
<evidence type="ECO:0000256" key="2">
    <source>
        <dbReference type="ARBA" id="ARBA00023125"/>
    </source>
</evidence>
<dbReference type="PROSITE" id="PS01124">
    <property type="entry name" value="HTH_ARAC_FAMILY_2"/>
    <property type="match status" value="1"/>
</dbReference>
<dbReference type="SUPFAM" id="SSF46689">
    <property type="entry name" value="Homeodomain-like"/>
    <property type="match status" value="2"/>
</dbReference>
<dbReference type="EMBL" id="SNYJ01000005">
    <property type="protein sequence ID" value="TDQ40769.1"/>
    <property type="molecule type" value="Genomic_DNA"/>
</dbReference>
<organism evidence="5 6">
    <name type="scientific">Aureibacillus halotolerans</name>
    <dbReference type="NCBI Taxonomy" id="1508390"/>
    <lineage>
        <taxon>Bacteria</taxon>
        <taxon>Bacillati</taxon>
        <taxon>Bacillota</taxon>
        <taxon>Bacilli</taxon>
        <taxon>Bacillales</taxon>
        <taxon>Bacillaceae</taxon>
        <taxon>Aureibacillus</taxon>
    </lineage>
</organism>
<evidence type="ECO:0000256" key="1">
    <source>
        <dbReference type="ARBA" id="ARBA00023015"/>
    </source>
</evidence>
<dbReference type="Pfam" id="PF07883">
    <property type="entry name" value="Cupin_2"/>
    <property type="match status" value="1"/>
</dbReference>
<accession>A0A4R6U7P7</accession>
<keyword evidence="3" id="KW-0804">Transcription</keyword>
<dbReference type="InterPro" id="IPR014710">
    <property type="entry name" value="RmlC-like_jellyroll"/>
</dbReference>
<dbReference type="InterPro" id="IPR013096">
    <property type="entry name" value="Cupin_2"/>
</dbReference>
<dbReference type="RefSeq" id="WP_166639210.1">
    <property type="nucleotide sequence ID" value="NZ_SNYJ01000005.1"/>
</dbReference>
<dbReference type="PRINTS" id="PR00032">
    <property type="entry name" value="HTHARAC"/>
</dbReference>
<dbReference type="SUPFAM" id="SSF51215">
    <property type="entry name" value="Regulatory protein AraC"/>
    <property type="match status" value="1"/>
</dbReference>
<dbReference type="Gene3D" id="1.10.10.60">
    <property type="entry name" value="Homeodomain-like"/>
    <property type="match status" value="2"/>
</dbReference>
<protein>
    <submittedName>
        <fullName evidence="5">AraC-like DNA-binding protein</fullName>
    </submittedName>
</protein>
<dbReference type="Proteomes" id="UP000295632">
    <property type="component" value="Unassembled WGS sequence"/>
</dbReference>
<dbReference type="GO" id="GO:0043565">
    <property type="term" value="F:sequence-specific DNA binding"/>
    <property type="evidence" value="ECO:0007669"/>
    <property type="project" value="InterPro"/>
</dbReference>
<dbReference type="PANTHER" id="PTHR43280">
    <property type="entry name" value="ARAC-FAMILY TRANSCRIPTIONAL REGULATOR"/>
    <property type="match status" value="1"/>
</dbReference>
<dbReference type="InterPro" id="IPR018060">
    <property type="entry name" value="HTH_AraC"/>
</dbReference>
<dbReference type="InterPro" id="IPR018062">
    <property type="entry name" value="HTH_AraC-typ_CS"/>
</dbReference>
<keyword evidence="2 5" id="KW-0238">DNA-binding</keyword>
<comment type="caution">
    <text evidence="5">The sequence shown here is derived from an EMBL/GenBank/DDBJ whole genome shotgun (WGS) entry which is preliminary data.</text>
</comment>
<name>A0A4R6U7P7_9BACI</name>
<dbReference type="SMART" id="SM00342">
    <property type="entry name" value="HTH_ARAC"/>
    <property type="match status" value="1"/>
</dbReference>
<reference evidence="5 6" key="1">
    <citation type="submission" date="2019-03" db="EMBL/GenBank/DDBJ databases">
        <title>Genomic Encyclopedia of Type Strains, Phase IV (KMG-IV): sequencing the most valuable type-strain genomes for metagenomic binning, comparative biology and taxonomic classification.</title>
        <authorList>
            <person name="Goeker M."/>
        </authorList>
    </citation>
    <scope>NUCLEOTIDE SEQUENCE [LARGE SCALE GENOMIC DNA]</scope>
    <source>
        <strain evidence="5 6">DSM 28697</strain>
    </source>
</reference>
<dbReference type="Pfam" id="PF12833">
    <property type="entry name" value="HTH_18"/>
    <property type="match status" value="1"/>
</dbReference>